<dbReference type="STRING" id="1675527.AIOL_001934"/>
<gene>
    <name evidence="1" type="ORF">AIOL_001934</name>
</gene>
<proteinExistence type="predicted"/>
<dbReference type="RefSeq" id="WP_049642775.1">
    <property type="nucleotide sequence ID" value="NZ_LFTY01000002.1"/>
</dbReference>
<reference evidence="1 2" key="1">
    <citation type="submission" date="2015-06" db="EMBL/GenBank/DDBJ databases">
        <title>Draft genome sequence of an Alphaproteobacteria species associated to the Mediterranean sponge Oscarella lobularis.</title>
        <authorList>
            <person name="Jourda C."/>
            <person name="Santini S."/>
            <person name="Claverie J.-M."/>
        </authorList>
    </citation>
    <scope>NUCLEOTIDE SEQUENCE [LARGE SCALE GENOMIC DNA]</scope>
    <source>
        <strain evidence="1">IGS</strain>
    </source>
</reference>
<organism evidence="1 2">
    <name type="scientific">Candidatus Rhodobacter oscarellae</name>
    <dbReference type="NCBI Taxonomy" id="1675527"/>
    <lineage>
        <taxon>Bacteria</taxon>
        <taxon>Pseudomonadati</taxon>
        <taxon>Pseudomonadota</taxon>
        <taxon>Alphaproteobacteria</taxon>
        <taxon>Rhodobacterales</taxon>
        <taxon>Rhodobacter group</taxon>
        <taxon>Rhodobacter</taxon>
    </lineage>
</organism>
<accession>A0A0J9E290</accession>
<dbReference type="InterPro" id="IPR053745">
    <property type="entry name" value="Viral_Tail_Comp_sf"/>
</dbReference>
<dbReference type="AlphaFoldDB" id="A0A0J9E290"/>
<dbReference type="PATRIC" id="fig|1675527.3.peg.2032"/>
<evidence type="ECO:0000313" key="2">
    <source>
        <dbReference type="Proteomes" id="UP000037178"/>
    </source>
</evidence>
<dbReference type="OrthoDB" id="7630456at2"/>
<dbReference type="Pfam" id="PF11367">
    <property type="entry name" value="Tail_completion_gp17"/>
    <property type="match status" value="1"/>
</dbReference>
<dbReference type="Proteomes" id="UP000037178">
    <property type="component" value="Unassembled WGS sequence"/>
</dbReference>
<keyword evidence="2" id="KW-1185">Reference proteome</keyword>
<dbReference type="InterPro" id="IPR021508">
    <property type="entry name" value="Gp17-like"/>
</dbReference>
<name>A0A0J9E290_9RHOB</name>
<sequence>MTAPDVELQGAIVAAVEVDAGLMALIGGIYDGVPEDPYGAVTAYVSFGPSTMDLGEFEGLRAEKHVVQLDVWSRAVGRVECKDIVHRLKHLFSEAVLPLDQNAFVRGHLTLSRIIPDPKDGVTHAILQFEFELEDQT</sequence>
<dbReference type="EMBL" id="LFTY01000002">
    <property type="protein sequence ID" value="KMW56976.1"/>
    <property type="molecule type" value="Genomic_DNA"/>
</dbReference>
<comment type="caution">
    <text evidence="1">The sequence shown here is derived from an EMBL/GenBank/DDBJ whole genome shotgun (WGS) entry which is preliminary data.</text>
</comment>
<evidence type="ECO:0000313" key="1">
    <source>
        <dbReference type="EMBL" id="KMW56976.1"/>
    </source>
</evidence>
<protein>
    <submittedName>
        <fullName evidence="1">Phage protein</fullName>
    </submittedName>
</protein>
<dbReference type="Gene3D" id="3.30.2000.30">
    <property type="match status" value="1"/>
</dbReference>